<feature type="compositionally biased region" description="Basic and acidic residues" evidence="1">
    <location>
        <begin position="92"/>
        <end position="114"/>
    </location>
</feature>
<evidence type="ECO:0000313" key="4">
    <source>
        <dbReference type="Proteomes" id="UP000240572"/>
    </source>
</evidence>
<dbReference type="Pfam" id="PF19556">
    <property type="entry name" value="PRTRC_E"/>
    <property type="match status" value="1"/>
</dbReference>
<feature type="domain" description="ParB-related ThiF-related cassette protein E" evidence="2">
    <location>
        <begin position="1"/>
        <end position="180"/>
    </location>
</feature>
<name>A0A2P8D0V8_9BACT</name>
<feature type="region of interest" description="Disordered" evidence="1">
    <location>
        <begin position="92"/>
        <end position="124"/>
    </location>
</feature>
<dbReference type="Proteomes" id="UP000240572">
    <property type="component" value="Unassembled WGS sequence"/>
</dbReference>
<dbReference type="RefSeq" id="WP_106524115.1">
    <property type="nucleotide sequence ID" value="NZ_PYGD01000007.1"/>
</dbReference>
<proteinExistence type="predicted"/>
<evidence type="ECO:0000313" key="3">
    <source>
        <dbReference type="EMBL" id="PSK90850.1"/>
    </source>
</evidence>
<dbReference type="OrthoDB" id="1050181at2"/>
<keyword evidence="4" id="KW-1185">Reference proteome</keyword>
<accession>A0A2P8D0V8</accession>
<organism evidence="3 4">
    <name type="scientific">Taibaiella chishuiensis</name>
    <dbReference type="NCBI Taxonomy" id="1434707"/>
    <lineage>
        <taxon>Bacteria</taxon>
        <taxon>Pseudomonadati</taxon>
        <taxon>Bacteroidota</taxon>
        <taxon>Chitinophagia</taxon>
        <taxon>Chitinophagales</taxon>
        <taxon>Chitinophagaceae</taxon>
        <taxon>Taibaiella</taxon>
    </lineage>
</organism>
<evidence type="ECO:0000256" key="1">
    <source>
        <dbReference type="SAM" id="MobiDB-lite"/>
    </source>
</evidence>
<protein>
    <recommendedName>
        <fullName evidence="2">ParB-related ThiF-related cassette protein E domain-containing protein</fullName>
    </recommendedName>
</protein>
<reference evidence="3 4" key="1">
    <citation type="submission" date="2018-03" db="EMBL/GenBank/DDBJ databases">
        <title>Genomic Encyclopedia of Type Strains, Phase III (KMG-III): the genomes of soil and plant-associated and newly described type strains.</title>
        <authorList>
            <person name="Whitman W."/>
        </authorList>
    </citation>
    <scope>NUCLEOTIDE SEQUENCE [LARGE SCALE GENOMIC DNA]</scope>
    <source>
        <strain evidence="3 4">CGMCC 1.12700</strain>
    </source>
</reference>
<evidence type="ECO:0000259" key="2">
    <source>
        <dbReference type="Pfam" id="PF19556"/>
    </source>
</evidence>
<gene>
    <name evidence="3" type="ORF">B0I18_107262</name>
</gene>
<comment type="caution">
    <text evidence="3">The sequence shown here is derived from an EMBL/GenBank/DDBJ whole genome shotgun (WGS) entry which is preliminary data.</text>
</comment>
<dbReference type="InterPro" id="IPR022273">
    <property type="entry name" value="PRTRC_protein-E"/>
</dbReference>
<dbReference type="AlphaFoldDB" id="A0A2P8D0V8"/>
<sequence length="181" mass="21222">METNFFQQIEALQPAKNSEWLIVIKNIEGQQIVSVLYKDESCGDNARKIIPPLTFNESPQRIDQCFFEDMHSAFSKTFGIFNNMEHYLKQQEKAQLESKMEKDKEKKTKLEKTPSEQLPVKTDREKKYENGLKLAADLEAQGKYQDAWMKVPDPADYPEHVEFLRKRREEISINFPPSLFS</sequence>
<dbReference type="EMBL" id="PYGD01000007">
    <property type="protein sequence ID" value="PSK90850.1"/>
    <property type="molecule type" value="Genomic_DNA"/>
</dbReference>